<keyword evidence="1" id="KW-1133">Transmembrane helix</keyword>
<evidence type="ECO:0000256" key="1">
    <source>
        <dbReference type="SAM" id="Phobius"/>
    </source>
</evidence>
<dbReference type="RefSeq" id="WP_272177969.1">
    <property type="nucleotide sequence ID" value="NZ_JAQOSK010000017.1"/>
</dbReference>
<keyword evidence="3" id="KW-1185">Reference proteome</keyword>
<keyword evidence="1" id="KW-0472">Membrane</keyword>
<dbReference type="Proteomes" id="UP001221328">
    <property type="component" value="Unassembled WGS sequence"/>
</dbReference>
<accession>A0ABT5G424</accession>
<name>A0ABT5G424_9ACTN</name>
<evidence type="ECO:0000313" key="2">
    <source>
        <dbReference type="EMBL" id="MDC2959589.1"/>
    </source>
</evidence>
<feature type="transmembrane region" description="Helical" evidence="1">
    <location>
        <begin position="361"/>
        <end position="381"/>
    </location>
</feature>
<dbReference type="EMBL" id="JAQOSK010000017">
    <property type="protein sequence ID" value="MDC2959589.1"/>
    <property type="molecule type" value="Genomic_DNA"/>
</dbReference>
<organism evidence="2 3">
    <name type="scientific">Streptomyces gilvifuscus</name>
    <dbReference type="NCBI Taxonomy" id="1550617"/>
    <lineage>
        <taxon>Bacteria</taxon>
        <taxon>Bacillati</taxon>
        <taxon>Actinomycetota</taxon>
        <taxon>Actinomycetes</taxon>
        <taxon>Kitasatosporales</taxon>
        <taxon>Streptomycetaceae</taxon>
        <taxon>Streptomyces</taxon>
    </lineage>
</organism>
<evidence type="ECO:0008006" key="4">
    <source>
        <dbReference type="Google" id="ProtNLM"/>
    </source>
</evidence>
<feature type="transmembrane region" description="Helical" evidence="1">
    <location>
        <begin position="201"/>
        <end position="221"/>
    </location>
</feature>
<reference evidence="2 3" key="1">
    <citation type="journal article" date="2015" name="Int. J. Syst. Evol. Microbiol.">
        <title>Streptomyces gilvifuscus sp. nov., an actinomycete that produces antibacterial compounds isolated from soil.</title>
        <authorList>
            <person name="Nguyen T.M."/>
            <person name="Kim J."/>
        </authorList>
    </citation>
    <scope>NUCLEOTIDE SEQUENCE [LARGE SCALE GENOMIC DNA]</scope>
    <source>
        <strain evidence="2 3">T113</strain>
    </source>
</reference>
<feature type="transmembrane region" description="Helical" evidence="1">
    <location>
        <begin position="133"/>
        <end position="155"/>
    </location>
</feature>
<evidence type="ECO:0000313" key="3">
    <source>
        <dbReference type="Proteomes" id="UP001221328"/>
    </source>
</evidence>
<feature type="transmembrane region" description="Helical" evidence="1">
    <location>
        <begin position="98"/>
        <end position="121"/>
    </location>
</feature>
<feature type="transmembrane region" description="Helical" evidence="1">
    <location>
        <begin position="316"/>
        <end position="341"/>
    </location>
</feature>
<gene>
    <name evidence="2" type="ORF">PO587_34705</name>
</gene>
<comment type="caution">
    <text evidence="2">The sequence shown here is derived from an EMBL/GenBank/DDBJ whole genome shotgun (WGS) entry which is preliminary data.</text>
</comment>
<feature type="transmembrane region" description="Helical" evidence="1">
    <location>
        <begin position="228"/>
        <end position="250"/>
    </location>
</feature>
<keyword evidence="1" id="KW-0812">Transmembrane</keyword>
<protein>
    <recommendedName>
        <fullName evidence="4">PqqD family protein</fullName>
    </recommendedName>
</protein>
<proteinExistence type="predicted"/>
<sequence length="394" mass="42997">MTAIEFHPLTFVDERDGVVVGRPDTESYAVLPHDGAALLRRLAAGAPADEAARWYLGEFGERVDIGDFVSTLRELGFVREGPQPAAVPSRLRMLRLGAWTFSSAAWIAYIALVVTCVAMMVTHPRVRPHADAVFFTPSLVAVQLVLALAQLPAVSWHEFFHVLAGRRLGLPTRLSVSRRLFFVVVEAHLDGLYSVPRKKRYLPFLAGMLADVLLFSALTLVGAAGSGWACRLALAVAYTVLLRLVWQFYVFLRTDLYYVFTTLLGCDDLHGATSAYLRRKAHRLPGLRRLTADANGNSDTGADSAWSERDRRMAPWFALITVGGVGFLLATAVLALVPLLVGFVTRLGPALAHGTADGGRFWDSATSVGLFAAEFTLLILVSRREASQSGTDSR</sequence>